<dbReference type="AlphaFoldDB" id="A0A7C3KDR2"/>
<proteinExistence type="predicted"/>
<name>A0A7C3KDR2_9CYAN</name>
<sequence>MNTDQHSSLTKIEFNLEQIDPNGLVGPADGKRSLRYEFCIPTGGHYFTQVREIDSSIELYPKSRGRIICGADQVLCIGETHKPNWREVLMAIAQLDYVEKIIESHAE</sequence>
<evidence type="ECO:0000313" key="1">
    <source>
        <dbReference type="EMBL" id="HFM98569.1"/>
    </source>
</evidence>
<gene>
    <name evidence="1" type="ORF">ENR64_12605</name>
</gene>
<protein>
    <submittedName>
        <fullName evidence="1">Uncharacterized protein</fullName>
    </submittedName>
</protein>
<reference evidence="1" key="1">
    <citation type="journal article" date="2020" name="mSystems">
        <title>Genome- and Community-Level Interaction Insights into Carbon Utilization and Element Cycling Functions of Hydrothermarchaeota in Hydrothermal Sediment.</title>
        <authorList>
            <person name="Zhou Z."/>
            <person name="Liu Y."/>
            <person name="Xu W."/>
            <person name="Pan J."/>
            <person name="Luo Z.H."/>
            <person name="Li M."/>
        </authorList>
    </citation>
    <scope>NUCLEOTIDE SEQUENCE [LARGE SCALE GENOMIC DNA]</scope>
    <source>
        <strain evidence="1">SpSt-418</strain>
    </source>
</reference>
<comment type="caution">
    <text evidence="1">The sequence shown here is derived from an EMBL/GenBank/DDBJ whole genome shotgun (WGS) entry which is preliminary data.</text>
</comment>
<organism evidence="1">
    <name type="scientific">Oscillatoriales cyanobacterium SpSt-418</name>
    <dbReference type="NCBI Taxonomy" id="2282169"/>
    <lineage>
        <taxon>Bacteria</taxon>
        <taxon>Bacillati</taxon>
        <taxon>Cyanobacteriota</taxon>
        <taxon>Cyanophyceae</taxon>
        <taxon>Oscillatoriophycideae</taxon>
        <taxon>Oscillatoriales</taxon>
    </lineage>
</organism>
<dbReference type="EMBL" id="DSRU01000181">
    <property type="protein sequence ID" value="HFM98569.1"/>
    <property type="molecule type" value="Genomic_DNA"/>
</dbReference>
<accession>A0A7C3KDR2</accession>